<dbReference type="OrthoDB" id="10214493at2759"/>
<comment type="caution">
    <text evidence="2">The sequence shown here is derived from an EMBL/GenBank/DDBJ whole genome shotgun (WGS) entry which is preliminary data.</text>
</comment>
<proteinExistence type="predicted"/>
<dbReference type="EMBL" id="JACEEZ010007059">
    <property type="protein sequence ID" value="KAG0724345.1"/>
    <property type="molecule type" value="Genomic_DNA"/>
</dbReference>
<sequence length="161" mass="17581">MNVRGVPDDGQMASGPCKPSGSSPQTSRALESKLAAFVGGGREFVESEGVWCLTDRGVMKKRDPSPRTRCQSGIVLTSGGYPLKTLRGSDPRWGLGVGFQWIEIKDAQFAPPVVVIDRSVTIRIANFWKKVSDVVRRVLSVQLKQDKSACVFVEKNMDSPV</sequence>
<dbReference type="Proteomes" id="UP000770661">
    <property type="component" value="Unassembled WGS sequence"/>
</dbReference>
<protein>
    <submittedName>
        <fullName evidence="2">Uncharacterized protein</fullName>
    </submittedName>
</protein>
<accession>A0A8J4YAF5</accession>
<reference evidence="2" key="1">
    <citation type="submission" date="2020-07" db="EMBL/GenBank/DDBJ databases">
        <title>The High-quality genome of the commercially important snow crab, Chionoecetes opilio.</title>
        <authorList>
            <person name="Jeong J.-H."/>
            <person name="Ryu S."/>
        </authorList>
    </citation>
    <scope>NUCLEOTIDE SEQUENCE</scope>
    <source>
        <strain evidence="2">MADBK_172401_WGS</strain>
        <tissue evidence="2">Digestive gland</tissue>
    </source>
</reference>
<keyword evidence="3" id="KW-1185">Reference proteome</keyword>
<evidence type="ECO:0000313" key="2">
    <source>
        <dbReference type="EMBL" id="KAG0724345.1"/>
    </source>
</evidence>
<dbReference type="AlphaFoldDB" id="A0A8J4YAF5"/>
<evidence type="ECO:0000256" key="1">
    <source>
        <dbReference type="SAM" id="MobiDB-lite"/>
    </source>
</evidence>
<name>A0A8J4YAF5_CHIOP</name>
<gene>
    <name evidence="2" type="ORF">GWK47_005203</name>
</gene>
<feature type="region of interest" description="Disordered" evidence="1">
    <location>
        <begin position="1"/>
        <end position="26"/>
    </location>
</feature>
<evidence type="ECO:0000313" key="3">
    <source>
        <dbReference type="Proteomes" id="UP000770661"/>
    </source>
</evidence>
<organism evidence="2 3">
    <name type="scientific">Chionoecetes opilio</name>
    <name type="common">Atlantic snow crab</name>
    <name type="synonym">Cancer opilio</name>
    <dbReference type="NCBI Taxonomy" id="41210"/>
    <lineage>
        <taxon>Eukaryota</taxon>
        <taxon>Metazoa</taxon>
        <taxon>Ecdysozoa</taxon>
        <taxon>Arthropoda</taxon>
        <taxon>Crustacea</taxon>
        <taxon>Multicrustacea</taxon>
        <taxon>Malacostraca</taxon>
        <taxon>Eumalacostraca</taxon>
        <taxon>Eucarida</taxon>
        <taxon>Decapoda</taxon>
        <taxon>Pleocyemata</taxon>
        <taxon>Brachyura</taxon>
        <taxon>Eubrachyura</taxon>
        <taxon>Majoidea</taxon>
        <taxon>Majidae</taxon>
        <taxon>Chionoecetes</taxon>
    </lineage>
</organism>